<feature type="compositionally biased region" description="Polar residues" evidence="1">
    <location>
        <begin position="59"/>
        <end position="70"/>
    </location>
</feature>
<keyword evidence="4" id="KW-1185">Reference proteome</keyword>
<dbReference type="Proteomes" id="UP000030765">
    <property type="component" value="Unassembled WGS sequence"/>
</dbReference>
<name>A0A084VRP2_ANOSI</name>
<evidence type="ECO:0000256" key="1">
    <source>
        <dbReference type="SAM" id="MobiDB-lite"/>
    </source>
</evidence>
<evidence type="ECO:0000313" key="4">
    <source>
        <dbReference type="Proteomes" id="UP000030765"/>
    </source>
</evidence>
<reference evidence="3" key="2">
    <citation type="submission" date="2020-05" db="UniProtKB">
        <authorList>
            <consortium name="EnsemblMetazoa"/>
        </authorList>
    </citation>
    <scope>IDENTIFICATION</scope>
</reference>
<feature type="region of interest" description="Disordered" evidence="1">
    <location>
        <begin position="29"/>
        <end position="70"/>
    </location>
</feature>
<sequence>MKAQFGTTHEGGLLVRGWCLRWEQILIKPPQGSSRPPCPNPPVANGTGLDGSGLAGQVHQHSNPQSGTPLSLSTFFPTHLGTIAIVEGKETLIELDYSPRCGKVSGQRRKVE</sequence>
<evidence type="ECO:0000313" key="3">
    <source>
        <dbReference type="EnsemblMetazoa" id="ASIC008178-PA"/>
    </source>
</evidence>
<dbReference type="VEuPathDB" id="VectorBase:ASIC008178"/>
<gene>
    <name evidence="2" type="ORF">ZHAS_00008178</name>
</gene>
<dbReference type="EnsemblMetazoa" id="ASIC008178-RA">
    <property type="protein sequence ID" value="ASIC008178-PA"/>
    <property type="gene ID" value="ASIC008178"/>
</dbReference>
<organism evidence="2">
    <name type="scientific">Anopheles sinensis</name>
    <name type="common">Mosquito</name>
    <dbReference type="NCBI Taxonomy" id="74873"/>
    <lineage>
        <taxon>Eukaryota</taxon>
        <taxon>Metazoa</taxon>
        <taxon>Ecdysozoa</taxon>
        <taxon>Arthropoda</taxon>
        <taxon>Hexapoda</taxon>
        <taxon>Insecta</taxon>
        <taxon>Pterygota</taxon>
        <taxon>Neoptera</taxon>
        <taxon>Endopterygota</taxon>
        <taxon>Diptera</taxon>
        <taxon>Nematocera</taxon>
        <taxon>Culicoidea</taxon>
        <taxon>Culicidae</taxon>
        <taxon>Anophelinae</taxon>
        <taxon>Anopheles</taxon>
    </lineage>
</organism>
<dbReference type="EMBL" id="ATLV01015761">
    <property type="status" value="NOT_ANNOTATED_CDS"/>
    <property type="molecule type" value="Genomic_DNA"/>
</dbReference>
<dbReference type="AlphaFoldDB" id="A0A084VRP2"/>
<proteinExistence type="predicted"/>
<evidence type="ECO:0000313" key="2">
    <source>
        <dbReference type="EMBL" id="KFB40636.1"/>
    </source>
</evidence>
<dbReference type="EMBL" id="KE525036">
    <property type="protein sequence ID" value="KFB40636.1"/>
    <property type="molecule type" value="Genomic_DNA"/>
</dbReference>
<reference evidence="2 4" key="1">
    <citation type="journal article" date="2014" name="BMC Genomics">
        <title>Genome sequence of Anopheles sinensis provides insight into genetics basis of mosquito competence for malaria parasites.</title>
        <authorList>
            <person name="Zhou D."/>
            <person name="Zhang D."/>
            <person name="Ding G."/>
            <person name="Shi L."/>
            <person name="Hou Q."/>
            <person name="Ye Y."/>
            <person name="Xu Y."/>
            <person name="Zhou H."/>
            <person name="Xiong C."/>
            <person name="Li S."/>
            <person name="Yu J."/>
            <person name="Hong S."/>
            <person name="Yu X."/>
            <person name="Zou P."/>
            <person name="Chen C."/>
            <person name="Chang X."/>
            <person name="Wang W."/>
            <person name="Lv Y."/>
            <person name="Sun Y."/>
            <person name="Ma L."/>
            <person name="Shen B."/>
            <person name="Zhu C."/>
        </authorList>
    </citation>
    <scope>NUCLEOTIDE SEQUENCE [LARGE SCALE GENOMIC DNA]</scope>
</reference>
<accession>A0A084VRP2</accession>
<protein>
    <submittedName>
        <fullName evidence="2 3">Uncharacterized protein</fullName>
    </submittedName>
</protein>